<dbReference type="RefSeq" id="WP_394827177.1">
    <property type="nucleotide sequence ID" value="NZ_CP089984.1"/>
</dbReference>
<accession>A0ABZ2M2T6</accession>
<dbReference type="Proteomes" id="UP001370348">
    <property type="component" value="Chromosome"/>
</dbReference>
<organism evidence="2 3">
    <name type="scientific">Pendulispora albinea</name>
    <dbReference type="NCBI Taxonomy" id="2741071"/>
    <lineage>
        <taxon>Bacteria</taxon>
        <taxon>Pseudomonadati</taxon>
        <taxon>Myxococcota</taxon>
        <taxon>Myxococcia</taxon>
        <taxon>Myxococcales</taxon>
        <taxon>Sorangiineae</taxon>
        <taxon>Pendulisporaceae</taxon>
        <taxon>Pendulispora</taxon>
    </lineage>
</organism>
<evidence type="ECO:0000313" key="3">
    <source>
        <dbReference type="Proteomes" id="UP001370348"/>
    </source>
</evidence>
<proteinExistence type="predicted"/>
<reference evidence="2 3" key="1">
    <citation type="submission" date="2021-12" db="EMBL/GenBank/DDBJ databases">
        <title>Discovery of the Pendulisporaceae a myxobacterial family with distinct sporulation behavior and unique specialized metabolism.</title>
        <authorList>
            <person name="Garcia R."/>
            <person name="Popoff A."/>
            <person name="Bader C.D."/>
            <person name="Loehr J."/>
            <person name="Walesch S."/>
            <person name="Walt C."/>
            <person name="Boldt J."/>
            <person name="Bunk B."/>
            <person name="Haeckl F.J.F.P.J."/>
            <person name="Gunesch A.P."/>
            <person name="Birkelbach J."/>
            <person name="Nuebel U."/>
            <person name="Pietschmann T."/>
            <person name="Bach T."/>
            <person name="Mueller R."/>
        </authorList>
    </citation>
    <scope>NUCLEOTIDE SEQUENCE [LARGE SCALE GENOMIC DNA]</scope>
    <source>
        <strain evidence="2 3">MSr11954</strain>
    </source>
</reference>
<evidence type="ECO:0000313" key="2">
    <source>
        <dbReference type="EMBL" id="WXB17541.1"/>
    </source>
</evidence>
<feature type="compositionally biased region" description="Basic and acidic residues" evidence="1">
    <location>
        <begin position="10"/>
        <end position="21"/>
    </location>
</feature>
<name>A0ABZ2M2T6_9BACT</name>
<evidence type="ECO:0000256" key="1">
    <source>
        <dbReference type="SAM" id="MobiDB-lite"/>
    </source>
</evidence>
<sequence>MGLFDLFKSGSKDKAEKRDPKAAAAAKWAERAGDKRAQNYDRQEALHALAEMKTAEAAAALLKRFTFSIDPSITDQDEKDTAFAGIIAAGELAIEPIRTFSAKAASLSWPMRILKELVPEEAFIEELLAWLGRWDTEYAKFIDPKIQLLAALEDYKHEKIREAVAPFLEDVNETARFHAVATTFAQGDDAATPALIALLVDEESFRIKNKIADGFVSAGWTIPDDQRDSTRKALPPGYSIDGSGKVRKRE</sequence>
<keyword evidence="3" id="KW-1185">Reference proteome</keyword>
<feature type="region of interest" description="Disordered" evidence="1">
    <location>
        <begin position="223"/>
        <end position="250"/>
    </location>
</feature>
<feature type="region of interest" description="Disordered" evidence="1">
    <location>
        <begin position="1"/>
        <end position="37"/>
    </location>
</feature>
<gene>
    <name evidence="2" type="ORF">LZC94_09720</name>
</gene>
<dbReference type="InterPro" id="IPR011989">
    <property type="entry name" value="ARM-like"/>
</dbReference>
<dbReference type="Gene3D" id="1.25.10.10">
    <property type="entry name" value="Leucine-rich Repeat Variant"/>
    <property type="match status" value="1"/>
</dbReference>
<feature type="compositionally biased region" description="Basic and acidic residues" evidence="1">
    <location>
        <begin position="28"/>
        <end position="37"/>
    </location>
</feature>
<protein>
    <submittedName>
        <fullName evidence="2">HEAT repeat domain-containing protein</fullName>
    </submittedName>
</protein>
<dbReference type="EMBL" id="CP089984">
    <property type="protein sequence ID" value="WXB17541.1"/>
    <property type="molecule type" value="Genomic_DNA"/>
</dbReference>